<sequence>MWWVVPCTSMKSLRTKSRMNIEEILKMKLATTKEEPHEDKLSTIRRSKAKKMKKIHFKVKMGEMFTPQFILTKESYVMLFMTNVC</sequence>
<protein>
    <submittedName>
        <fullName evidence="1">Uncharacterized protein</fullName>
    </submittedName>
</protein>
<proteinExistence type="predicted"/>
<evidence type="ECO:0000313" key="2">
    <source>
        <dbReference type="Proteomes" id="UP001291623"/>
    </source>
</evidence>
<name>A0AAE1QS80_9SOLA</name>
<accession>A0AAE1QS80</accession>
<keyword evidence="2" id="KW-1185">Reference proteome</keyword>
<organism evidence="1 2">
    <name type="scientific">Anisodus tanguticus</name>
    <dbReference type="NCBI Taxonomy" id="243964"/>
    <lineage>
        <taxon>Eukaryota</taxon>
        <taxon>Viridiplantae</taxon>
        <taxon>Streptophyta</taxon>
        <taxon>Embryophyta</taxon>
        <taxon>Tracheophyta</taxon>
        <taxon>Spermatophyta</taxon>
        <taxon>Magnoliopsida</taxon>
        <taxon>eudicotyledons</taxon>
        <taxon>Gunneridae</taxon>
        <taxon>Pentapetalae</taxon>
        <taxon>asterids</taxon>
        <taxon>lamiids</taxon>
        <taxon>Solanales</taxon>
        <taxon>Solanaceae</taxon>
        <taxon>Solanoideae</taxon>
        <taxon>Hyoscyameae</taxon>
        <taxon>Anisodus</taxon>
    </lineage>
</organism>
<reference evidence="1" key="1">
    <citation type="submission" date="2023-12" db="EMBL/GenBank/DDBJ databases">
        <title>Genome assembly of Anisodus tanguticus.</title>
        <authorList>
            <person name="Wang Y.-J."/>
        </authorList>
    </citation>
    <scope>NUCLEOTIDE SEQUENCE</scope>
    <source>
        <strain evidence="1">KB-2021</strain>
        <tissue evidence="1">Leaf</tissue>
    </source>
</reference>
<gene>
    <name evidence="1" type="ORF">RND71_042290</name>
</gene>
<dbReference type="AlphaFoldDB" id="A0AAE1QS80"/>
<dbReference type="EMBL" id="JAVYJV010000024">
    <property type="protein sequence ID" value="KAK4337803.1"/>
    <property type="molecule type" value="Genomic_DNA"/>
</dbReference>
<dbReference type="Proteomes" id="UP001291623">
    <property type="component" value="Unassembled WGS sequence"/>
</dbReference>
<evidence type="ECO:0000313" key="1">
    <source>
        <dbReference type="EMBL" id="KAK4337803.1"/>
    </source>
</evidence>
<comment type="caution">
    <text evidence="1">The sequence shown here is derived from an EMBL/GenBank/DDBJ whole genome shotgun (WGS) entry which is preliminary data.</text>
</comment>